<dbReference type="GO" id="GO:0006364">
    <property type="term" value="P:rRNA processing"/>
    <property type="evidence" value="ECO:0007669"/>
    <property type="project" value="UniProtKB-KW"/>
</dbReference>
<dbReference type="AlphaFoldDB" id="A0AAV4HM31"/>
<evidence type="ECO:0000256" key="1">
    <source>
        <dbReference type="ARBA" id="ARBA00004604"/>
    </source>
</evidence>
<evidence type="ECO:0000313" key="8">
    <source>
        <dbReference type="EMBL" id="GFR98236.1"/>
    </source>
</evidence>
<dbReference type="Pfam" id="PF03998">
    <property type="entry name" value="Utp11"/>
    <property type="match status" value="1"/>
</dbReference>
<evidence type="ECO:0000313" key="9">
    <source>
        <dbReference type="Proteomes" id="UP000762676"/>
    </source>
</evidence>
<keyword evidence="4" id="KW-0698">rRNA processing</keyword>
<evidence type="ECO:0000256" key="2">
    <source>
        <dbReference type="ARBA" id="ARBA00008105"/>
    </source>
</evidence>
<dbReference type="Proteomes" id="UP000762676">
    <property type="component" value="Unassembled WGS sequence"/>
</dbReference>
<protein>
    <recommendedName>
        <fullName evidence="3">Probable U3 small nucleolar RNA-associated protein 11</fullName>
    </recommendedName>
</protein>
<keyword evidence="9" id="KW-1185">Reference proteome</keyword>
<evidence type="ECO:0000256" key="7">
    <source>
        <dbReference type="SAM" id="MobiDB-lite"/>
    </source>
</evidence>
<dbReference type="InterPro" id="IPR007144">
    <property type="entry name" value="SSU_processome_Utp11"/>
</dbReference>
<feature type="region of interest" description="Disordered" evidence="7">
    <location>
        <begin position="1"/>
        <end position="21"/>
    </location>
</feature>
<gene>
    <name evidence="8" type="ORF">ElyMa_006345000</name>
</gene>
<evidence type="ECO:0000256" key="5">
    <source>
        <dbReference type="ARBA" id="ARBA00023242"/>
    </source>
</evidence>
<dbReference type="PANTHER" id="PTHR12838:SF0">
    <property type="entry name" value="U3 SMALL NUCLEOLAR RNA-ASSOCIATED PROTEIN 11-RELATED"/>
    <property type="match status" value="1"/>
</dbReference>
<dbReference type="GO" id="GO:0032040">
    <property type="term" value="C:small-subunit processome"/>
    <property type="evidence" value="ECO:0007669"/>
    <property type="project" value="InterPro"/>
</dbReference>
<dbReference type="EMBL" id="BMAT01012730">
    <property type="protein sequence ID" value="GFR98236.1"/>
    <property type="molecule type" value="Genomic_DNA"/>
</dbReference>
<organism evidence="8 9">
    <name type="scientific">Elysia marginata</name>
    <dbReference type="NCBI Taxonomy" id="1093978"/>
    <lineage>
        <taxon>Eukaryota</taxon>
        <taxon>Metazoa</taxon>
        <taxon>Spiralia</taxon>
        <taxon>Lophotrochozoa</taxon>
        <taxon>Mollusca</taxon>
        <taxon>Gastropoda</taxon>
        <taxon>Heterobranchia</taxon>
        <taxon>Euthyneura</taxon>
        <taxon>Panpulmonata</taxon>
        <taxon>Sacoglossa</taxon>
        <taxon>Placobranchoidea</taxon>
        <taxon>Plakobranchidae</taxon>
        <taxon>Elysia</taxon>
    </lineage>
</organism>
<keyword evidence="5" id="KW-0539">Nucleus</keyword>
<comment type="caution">
    <text evidence="8">The sequence shown here is derived from an EMBL/GenBank/DDBJ whole genome shotgun (WGS) entry which is preliminary data.</text>
</comment>
<comment type="similarity">
    <text evidence="2">Belongs to the UTP11 family.</text>
</comment>
<name>A0AAV4HM31_9GAST</name>
<accession>A0AAV4HM31</accession>
<sequence length="177" mass="20660">MDGDHQLRQTSEPVVSEEQHKMMATQDKKYVLFRLSKELKKIEKLKKTLHLIDSSEKKNTHTIFVDNEDEAASFNVAKFFDTHPAFLDRTFNRPTLETLKKERFSIDPDELQAAMESKNAAYKELSKRIDRAKELKVIAEKLDAKLLGMDKKHRKKKVASETKESAAQYKFAFQRQK</sequence>
<dbReference type="PANTHER" id="PTHR12838">
    <property type="entry name" value="U3 SMALL NUCLEOLAR RNA-ASSOCIATED PROTEIN 11"/>
    <property type="match status" value="1"/>
</dbReference>
<reference evidence="8 9" key="1">
    <citation type="journal article" date="2021" name="Elife">
        <title>Chloroplast acquisition without the gene transfer in kleptoplastic sea slugs, Plakobranchus ocellatus.</title>
        <authorList>
            <person name="Maeda T."/>
            <person name="Takahashi S."/>
            <person name="Yoshida T."/>
            <person name="Shimamura S."/>
            <person name="Takaki Y."/>
            <person name="Nagai Y."/>
            <person name="Toyoda A."/>
            <person name="Suzuki Y."/>
            <person name="Arimoto A."/>
            <person name="Ishii H."/>
            <person name="Satoh N."/>
            <person name="Nishiyama T."/>
            <person name="Hasebe M."/>
            <person name="Maruyama T."/>
            <person name="Minagawa J."/>
            <person name="Obokata J."/>
            <person name="Shigenobu S."/>
        </authorList>
    </citation>
    <scope>NUCLEOTIDE SEQUENCE [LARGE SCALE GENOMIC DNA]</scope>
</reference>
<feature type="coiled-coil region" evidence="6">
    <location>
        <begin position="115"/>
        <end position="142"/>
    </location>
</feature>
<comment type="subcellular location">
    <subcellularLocation>
        <location evidence="1">Nucleus</location>
        <location evidence="1">Nucleolus</location>
    </subcellularLocation>
</comment>
<evidence type="ECO:0000256" key="6">
    <source>
        <dbReference type="SAM" id="Coils"/>
    </source>
</evidence>
<evidence type="ECO:0000256" key="3">
    <source>
        <dbReference type="ARBA" id="ARBA00020121"/>
    </source>
</evidence>
<keyword evidence="6" id="KW-0175">Coiled coil</keyword>
<proteinExistence type="inferred from homology"/>
<evidence type="ECO:0000256" key="4">
    <source>
        <dbReference type="ARBA" id="ARBA00022552"/>
    </source>
</evidence>